<protein>
    <recommendedName>
        <fullName evidence="10">DNA gyrase subunit B</fullName>
        <ecNumber evidence="10">5.6.2.2</ecNumber>
    </recommendedName>
</protein>
<dbReference type="EMBL" id="RJJD01000003">
    <property type="protein sequence ID" value="RNI28941.1"/>
    <property type="molecule type" value="Genomic_DNA"/>
</dbReference>
<comment type="similarity">
    <text evidence="2 10">Belongs to the type II topoisomerase GyrB family.</text>
</comment>
<dbReference type="Gene3D" id="3.30.230.10">
    <property type="match status" value="1"/>
</dbReference>
<dbReference type="PROSITE" id="PS50880">
    <property type="entry name" value="TOPRIM"/>
    <property type="match status" value="1"/>
</dbReference>
<dbReference type="InterPro" id="IPR006171">
    <property type="entry name" value="TOPRIM_dom"/>
</dbReference>
<proteinExistence type="inferred from homology"/>
<dbReference type="Pfam" id="PF01751">
    <property type="entry name" value="Toprim"/>
    <property type="match status" value="1"/>
</dbReference>
<dbReference type="InterPro" id="IPR003594">
    <property type="entry name" value="HATPase_dom"/>
</dbReference>
<keyword evidence="13" id="KW-1185">Reference proteome</keyword>
<evidence type="ECO:0000256" key="2">
    <source>
        <dbReference type="ARBA" id="ARBA00010708"/>
    </source>
</evidence>
<dbReference type="PRINTS" id="PR00418">
    <property type="entry name" value="TPI2FAMILY"/>
</dbReference>
<dbReference type="CDD" id="cd03366">
    <property type="entry name" value="TOPRIM_TopoIIA_GyrB"/>
    <property type="match status" value="1"/>
</dbReference>
<comment type="caution">
    <text evidence="12">The sequence shown here is derived from an EMBL/GenBank/DDBJ whole genome shotgun (WGS) entry which is preliminary data.</text>
</comment>
<dbReference type="PROSITE" id="PS00177">
    <property type="entry name" value="TOPOISOMERASE_II"/>
    <property type="match status" value="1"/>
</dbReference>
<dbReference type="PANTHER" id="PTHR45866">
    <property type="entry name" value="DNA GYRASE/TOPOISOMERASE SUBUNIT B"/>
    <property type="match status" value="1"/>
</dbReference>
<dbReference type="OrthoDB" id="9802808at2"/>
<evidence type="ECO:0000256" key="4">
    <source>
        <dbReference type="ARBA" id="ARBA00022741"/>
    </source>
</evidence>
<dbReference type="SUPFAM" id="SSF54211">
    <property type="entry name" value="Ribosomal protein S5 domain 2-like"/>
    <property type="match status" value="1"/>
</dbReference>
<evidence type="ECO:0000313" key="13">
    <source>
        <dbReference type="Proteomes" id="UP000272117"/>
    </source>
</evidence>
<dbReference type="InterPro" id="IPR018522">
    <property type="entry name" value="TopoIIA_CS"/>
</dbReference>
<dbReference type="CDD" id="cd00822">
    <property type="entry name" value="TopoII_Trans_DNA_gyrase"/>
    <property type="match status" value="1"/>
</dbReference>
<dbReference type="InterPro" id="IPR013759">
    <property type="entry name" value="Topo_IIA_B_C"/>
</dbReference>
<dbReference type="GO" id="GO:0006265">
    <property type="term" value="P:DNA topological change"/>
    <property type="evidence" value="ECO:0007669"/>
    <property type="project" value="UniProtKB-UniRule"/>
</dbReference>
<dbReference type="FunFam" id="3.40.50.670:FF:000002">
    <property type="entry name" value="DNA gyrase subunit B"/>
    <property type="match status" value="1"/>
</dbReference>
<dbReference type="GO" id="GO:0046872">
    <property type="term" value="F:metal ion binding"/>
    <property type="evidence" value="ECO:0007669"/>
    <property type="project" value="UniProtKB-KW"/>
</dbReference>
<keyword evidence="6 10" id="KW-0460">Magnesium</keyword>
<dbReference type="InterPro" id="IPR020568">
    <property type="entry name" value="Ribosomal_Su5_D2-typ_SF"/>
</dbReference>
<gene>
    <name evidence="10 12" type="primary">gyrB</name>
    <name evidence="12" type="ORF">EFB08_05770</name>
</gene>
<evidence type="ECO:0000256" key="10">
    <source>
        <dbReference type="HAMAP-Rule" id="MF_01898"/>
    </source>
</evidence>
<feature type="site" description="Interaction with DNA" evidence="10">
    <location>
        <position position="460"/>
    </location>
</feature>
<dbReference type="GO" id="GO:0003677">
    <property type="term" value="F:DNA binding"/>
    <property type="evidence" value="ECO:0007669"/>
    <property type="project" value="UniProtKB-KW"/>
</dbReference>
<sequence length="651" mass="72685">MSDIEQNNMTAYSADSIQVLEGLEAVRKRPAMYIGDIGIKGLHHLVWEVVDNSIDEALAGHCDEISVTIHTDNSISVSDNGRGIPVDFHQKEGRSALEVVMTVLHAGGKFDKDSYKVSGGLHGVGVSCVNALSTDLHVTVHRNGKLYEQHYNIGIPAYPVREIGTTDKRGTTVHFQPDASIFTVTEYKYETVASRLRELAFLNKGIRINLTDLREEVTPGEFLSESFYSQGGLREFVAYIEETRVNLIPEPIYVESEKGGIPVEIALNYNTSYTENIFSYVNNINTHEGGTHVAGFRRALTRTLKSYAEKSGMLEKAKVEIQGDDFREGLTAVISVKVQEPQFEGQTKTKLGNSDVMGAVDTVVGEILNRFLEENPKEARIIIQKVILAAQARLAARKAREMVQRKNVMGGSGLPGKLADCSDSDPENCELYLVEGDSAGGSAKQGRDRKFQAILPLRGKILNVEKAQEHRIYENEEIKNMITALGVSFGTPEDEKALNMAKLRYHKVIIMTDADVDGSHIRTLILTFFFRYMRDLIDSGYVYIALPPLYLVKKGKEERYCWTEQDRLEAIAELGKGKEESVGVQRYKGLGEMNPEQLWETTMRPDTRSLKQVSVESAAEADHLFSMLMGDEVAPRRDFIERNAKYAKVDV</sequence>
<feature type="binding site" evidence="10">
    <location>
        <position position="435"/>
    </location>
    <ligand>
        <name>Mg(2+)</name>
        <dbReference type="ChEBI" id="CHEBI:18420"/>
        <label>1</label>
        <note>catalytic</note>
    </ligand>
</feature>
<dbReference type="InterPro" id="IPR002288">
    <property type="entry name" value="DNA_gyrase_B_C"/>
</dbReference>
<dbReference type="AlphaFoldDB" id="A0A3M9MTV0"/>
<evidence type="ECO:0000256" key="9">
    <source>
        <dbReference type="ARBA" id="ARBA00023235"/>
    </source>
</evidence>
<comment type="subunit">
    <text evidence="10">Heterotetramer, composed of two GyrA and two GyrB chains. In the heterotetramer, GyrA contains the active site tyrosine that forms a transient covalent intermediate with DNA, while GyrB binds cofactors and catalyzes ATP hydrolysis.</text>
</comment>
<dbReference type="GO" id="GO:0005737">
    <property type="term" value="C:cytoplasm"/>
    <property type="evidence" value="ECO:0007669"/>
    <property type="project" value="UniProtKB-SubCell"/>
</dbReference>
<dbReference type="NCBIfam" id="NF004189">
    <property type="entry name" value="PRK05644.1"/>
    <property type="match status" value="1"/>
</dbReference>
<comment type="function">
    <text evidence="10">A type II topoisomerase that negatively supercoils closed circular double-stranded (ds) DNA in an ATP-dependent manner to modulate DNA topology and maintain chromosomes in an underwound state. Negative supercoiling favors strand separation, and DNA replication, transcription, recombination and repair, all of which involve strand separation. Also able to catalyze the interconversion of other topological isomers of dsDNA rings, including catenanes and knotted rings. Type II topoisomerases break and join 2 DNA strands simultaneously in an ATP-dependent manner.</text>
</comment>
<evidence type="ECO:0000313" key="12">
    <source>
        <dbReference type="EMBL" id="RNI28941.1"/>
    </source>
</evidence>
<dbReference type="InterPro" id="IPR001241">
    <property type="entry name" value="Topo_IIA"/>
</dbReference>
<dbReference type="EC" id="5.6.2.2" evidence="10"/>
<evidence type="ECO:0000256" key="6">
    <source>
        <dbReference type="ARBA" id="ARBA00022842"/>
    </source>
</evidence>
<keyword evidence="5 10" id="KW-0067">ATP-binding</keyword>
<reference evidence="12 13" key="1">
    <citation type="submission" date="2018-11" db="EMBL/GenBank/DDBJ databases">
        <title>Rufibacter latericius sp. nov., isolated from water in Baiyang Lake.</title>
        <authorList>
            <person name="Yang Y."/>
        </authorList>
    </citation>
    <scope>NUCLEOTIDE SEQUENCE [LARGE SCALE GENOMIC DNA]</scope>
    <source>
        <strain evidence="12 13">R-22-1c-1</strain>
    </source>
</reference>
<dbReference type="Gene3D" id="3.40.50.670">
    <property type="match status" value="1"/>
</dbReference>
<comment type="catalytic activity">
    <reaction evidence="1 10">
        <text>ATP-dependent breakage, passage and rejoining of double-stranded DNA.</text>
        <dbReference type="EC" id="5.6.2.2"/>
    </reaction>
</comment>
<feature type="binding site" evidence="10">
    <location>
        <position position="513"/>
    </location>
    <ligand>
        <name>Mg(2+)</name>
        <dbReference type="ChEBI" id="CHEBI:18420"/>
        <label>2</label>
    </ligand>
</feature>
<keyword evidence="3 10" id="KW-0479">Metal-binding</keyword>
<dbReference type="FunFam" id="3.30.565.10:FF:000002">
    <property type="entry name" value="DNA gyrase subunit B"/>
    <property type="match status" value="1"/>
</dbReference>
<dbReference type="SMART" id="SM00387">
    <property type="entry name" value="HATPase_c"/>
    <property type="match status" value="1"/>
</dbReference>
<dbReference type="InterPro" id="IPR036890">
    <property type="entry name" value="HATPase_C_sf"/>
</dbReference>
<dbReference type="CDD" id="cd16928">
    <property type="entry name" value="HATPase_GyrB-like"/>
    <property type="match status" value="1"/>
</dbReference>
<evidence type="ECO:0000256" key="3">
    <source>
        <dbReference type="ARBA" id="ARBA00022723"/>
    </source>
</evidence>
<dbReference type="SUPFAM" id="SSF56719">
    <property type="entry name" value="Type II DNA topoisomerase"/>
    <property type="match status" value="1"/>
</dbReference>
<keyword evidence="7 10" id="KW-0799">Topoisomerase</keyword>
<dbReference type="FunFam" id="3.30.230.10:FF:000005">
    <property type="entry name" value="DNA gyrase subunit B"/>
    <property type="match status" value="1"/>
</dbReference>
<dbReference type="GO" id="GO:0005694">
    <property type="term" value="C:chromosome"/>
    <property type="evidence" value="ECO:0007669"/>
    <property type="project" value="InterPro"/>
</dbReference>
<dbReference type="Pfam" id="PF00204">
    <property type="entry name" value="DNA_gyraseB"/>
    <property type="match status" value="1"/>
</dbReference>
<comment type="subcellular location">
    <subcellularLocation>
        <location evidence="10">Cytoplasm</location>
    </subcellularLocation>
</comment>
<accession>A0A3M9MTV0</accession>
<dbReference type="InterPro" id="IPR034160">
    <property type="entry name" value="TOPRIM_GyrB"/>
</dbReference>
<dbReference type="NCBIfam" id="TIGR01059">
    <property type="entry name" value="gyrB"/>
    <property type="match status" value="1"/>
</dbReference>
<dbReference type="PANTHER" id="PTHR45866:SF1">
    <property type="entry name" value="DNA GYRASE SUBUNIT B, MITOCHONDRIAL"/>
    <property type="match status" value="1"/>
</dbReference>
<dbReference type="RefSeq" id="WP_123125999.1">
    <property type="nucleotide sequence ID" value="NZ_RJJD01000003.1"/>
</dbReference>
<dbReference type="GO" id="GO:0034335">
    <property type="term" value="F:DNA negative supercoiling activity"/>
    <property type="evidence" value="ECO:0007669"/>
    <property type="project" value="UniProtKB-ARBA"/>
</dbReference>
<keyword evidence="9 10" id="KW-0413">Isomerase</keyword>
<evidence type="ECO:0000256" key="1">
    <source>
        <dbReference type="ARBA" id="ARBA00000185"/>
    </source>
</evidence>
<dbReference type="HAMAP" id="MF_01898">
    <property type="entry name" value="GyrB"/>
    <property type="match status" value="1"/>
</dbReference>
<keyword evidence="10" id="KW-0963">Cytoplasm</keyword>
<organism evidence="12 13">
    <name type="scientific">Rufibacter latericius</name>
    <dbReference type="NCBI Taxonomy" id="2487040"/>
    <lineage>
        <taxon>Bacteria</taxon>
        <taxon>Pseudomonadati</taxon>
        <taxon>Bacteroidota</taxon>
        <taxon>Cytophagia</taxon>
        <taxon>Cytophagales</taxon>
        <taxon>Hymenobacteraceae</taxon>
        <taxon>Rufibacter</taxon>
    </lineage>
</organism>
<feature type="site" description="Interaction with DNA" evidence="10">
    <location>
        <position position="463"/>
    </location>
</feature>
<dbReference type="NCBIfam" id="NF011501">
    <property type="entry name" value="PRK14939.1"/>
    <property type="match status" value="1"/>
</dbReference>
<keyword evidence="4 10" id="KW-0547">Nucleotide-binding</keyword>
<dbReference type="InterPro" id="IPR013506">
    <property type="entry name" value="Topo_IIA_bsu_dom2"/>
</dbReference>
<dbReference type="GO" id="GO:0005524">
    <property type="term" value="F:ATP binding"/>
    <property type="evidence" value="ECO:0007669"/>
    <property type="project" value="UniProtKB-UniRule"/>
</dbReference>
<evidence type="ECO:0000256" key="8">
    <source>
        <dbReference type="ARBA" id="ARBA00023125"/>
    </source>
</evidence>
<dbReference type="InterPro" id="IPR013760">
    <property type="entry name" value="Topo_IIA-like_dom_sf"/>
</dbReference>
<keyword evidence="8" id="KW-0238">DNA-binding</keyword>
<dbReference type="SMART" id="SM00433">
    <property type="entry name" value="TOP2c"/>
    <property type="match status" value="1"/>
</dbReference>
<dbReference type="PRINTS" id="PR01159">
    <property type="entry name" value="DNAGYRASEB"/>
</dbReference>
<dbReference type="SUPFAM" id="SSF55874">
    <property type="entry name" value="ATPase domain of HSP90 chaperone/DNA topoisomerase II/histidine kinase"/>
    <property type="match status" value="1"/>
</dbReference>
<feature type="binding site" evidence="10">
    <location>
        <position position="513"/>
    </location>
    <ligand>
        <name>Mg(2+)</name>
        <dbReference type="ChEBI" id="CHEBI:18420"/>
        <label>1</label>
        <note>catalytic</note>
    </ligand>
</feature>
<dbReference type="Pfam" id="PF02518">
    <property type="entry name" value="HATPase_c"/>
    <property type="match status" value="1"/>
</dbReference>
<feature type="binding site" evidence="10">
    <location>
        <position position="515"/>
    </location>
    <ligand>
        <name>Mg(2+)</name>
        <dbReference type="ChEBI" id="CHEBI:18420"/>
        <label>2</label>
    </ligand>
</feature>
<dbReference type="Gene3D" id="3.30.565.10">
    <property type="entry name" value="Histidine kinase-like ATPase, C-terminal domain"/>
    <property type="match status" value="1"/>
</dbReference>
<evidence type="ECO:0000259" key="11">
    <source>
        <dbReference type="PROSITE" id="PS50880"/>
    </source>
</evidence>
<comment type="cofactor">
    <cofactor evidence="10">
        <name>Mg(2+)</name>
        <dbReference type="ChEBI" id="CHEBI:18420"/>
    </cofactor>
    <cofactor evidence="10">
        <name>Mn(2+)</name>
        <dbReference type="ChEBI" id="CHEBI:29035"/>
    </cofactor>
    <cofactor evidence="10">
        <name>Ca(2+)</name>
        <dbReference type="ChEBI" id="CHEBI:29108"/>
    </cofactor>
    <text evidence="10">Binds two Mg(2+) per subunit. The magnesium ions form salt bridges with both the protein and the DNA. Can also accept other divalent metal cations, such as Mn(2+) or Ca(2+).</text>
</comment>
<dbReference type="Pfam" id="PF00986">
    <property type="entry name" value="DNA_gyraseB_C"/>
    <property type="match status" value="1"/>
</dbReference>
<name>A0A3M9MTV0_9BACT</name>
<dbReference type="Proteomes" id="UP000272117">
    <property type="component" value="Unassembled WGS sequence"/>
</dbReference>
<dbReference type="GO" id="GO:0006261">
    <property type="term" value="P:DNA-templated DNA replication"/>
    <property type="evidence" value="ECO:0007669"/>
    <property type="project" value="UniProtKB-UniRule"/>
</dbReference>
<evidence type="ECO:0000256" key="7">
    <source>
        <dbReference type="ARBA" id="ARBA00023029"/>
    </source>
</evidence>
<dbReference type="InterPro" id="IPR014721">
    <property type="entry name" value="Ribsml_uS5_D2-typ_fold_subgr"/>
</dbReference>
<dbReference type="InterPro" id="IPR000565">
    <property type="entry name" value="Topo_IIA_B"/>
</dbReference>
<comment type="miscellaneous">
    <text evidence="10">Few gyrases are as efficient as E.coli at forming negative supercoils. Not all organisms have 2 type II topoisomerases; in organisms with a single type II topoisomerase this enzyme also has to decatenate newly replicated chromosomes.</text>
</comment>
<evidence type="ECO:0000256" key="5">
    <source>
        <dbReference type="ARBA" id="ARBA00022840"/>
    </source>
</evidence>
<feature type="domain" description="Toprim" evidence="11">
    <location>
        <begin position="429"/>
        <end position="548"/>
    </location>
</feature>
<dbReference type="InterPro" id="IPR011557">
    <property type="entry name" value="GyrB"/>
</dbReference>